<evidence type="ECO:0000313" key="2">
    <source>
        <dbReference type="Proteomes" id="UP001196765"/>
    </source>
</evidence>
<dbReference type="EMBL" id="JAHOEI010000081">
    <property type="protein sequence ID" value="MBV3388915.1"/>
    <property type="molecule type" value="Genomic_DNA"/>
</dbReference>
<reference evidence="1" key="1">
    <citation type="submission" date="2021-06" db="EMBL/GenBank/DDBJ databases">
        <title>Collection of gut derived symbiotic bacterial strains cultured from healthy donors.</title>
        <authorList>
            <person name="Lin H."/>
            <person name="Littmann E."/>
            <person name="Pamer E.G."/>
        </authorList>
    </citation>
    <scope>NUCLEOTIDE SEQUENCE</scope>
    <source>
        <strain evidence="1">MSK.21.74</strain>
    </source>
</reference>
<evidence type="ECO:0000313" key="1">
    <source>
        <dbReference type="EMBL" id="MBV3388915.1"/>
    </source>
</evidence>
<comment type="caution">
    <text evidence="1">The sequence shown here is derived from an EMBL/GenBank/DDBJ whole genome shotgun (WGS) entry which is preliminary data.</text>
</comment>
<name>A0AAW4N9K6_9BACT</name>
<proteinExistence type="predicted"/>
<gene>
    <name evidence="1" type="ORF">KSW82_14395</name>
</gene>
<dbReference type="Proteomes" id="UP001196765">
    <property type="component" value="Unassembled WGS sequence"/>
</dbReference>
<sequence length="89" mass="10598">MKNYNELINKIIEQELVPKDEAWYFCNQLFWALRNESIDNYIQRLKSANTLRPTTMTLGENRSLSANAEYQRKQEEGNKIFNSHKSNKQ</sequence>
<protein>
    <submittedName>
        <fullName evidence="1">Uncharacterized protein</fullName>
    </submittedName>
</protein>
<accession>A0AAW4N9K6</accession>
<organism evidence="1 2">
    <name type="scientific">Segatella copri</name>
    <dbReference type="NCBI Taxonomy" id="165179"/>
    <lineage>
        <taxon>Bacteria</taxon>
        <taxon>Pseudomonadati</taxon>
        <taxon>Bacteroidota</taxon>
        <taxon>Bacteroidia</taxon>
        <taxon>Bacteroidales</taxon>
        <taxon>Prevotellaceae</taxon>
        <taxon>Segatella</taxon>
    </lineage>
</organism>
<dbReference type="AlphaFoldDB" id="A0AAW4N9K6"/>
<dbReference type="RefSeq" id="WP_217745060.1">
    <property type="nucleotide sequence ID" value="NZ_JAHOEI010000081.1"/>
</dbReference>